<dbReference type="SMART" id="SM01411">
    <property type="entry name" value="Ephrin_rec_like"/>
    <property type="match status" value="2"/>
</dbReference>
<dbReference type="PANTHER" id="PTHR24369">
    <property type="entry name" value="ANTIGEN BSP, PUTATIVE-RELATED"/>
    <property type="match status" value="1"/>
</dbReference>
<dbReference type="InterPro" id="IPR032675">
    <property type="entry name" value="LRR_dom_sf"/>
</dbReference>
<dbReference type="GO" id="GO:0005886">
    <property type="term" value="C:plasma membrane"/>
    <property type="evidence" value="ECO:0007669"/>
    <property type="project" value="TreeGrafter"/>
</dbReference>
<sequence length="340" mass="37327">MPRFLQFLSFFASSLYNNSISEVNATVFDGLDIEYIFLDMNNLQTLPSKVQHYLATRKKASLTHNPWRCDCDLVYLIHSAQISAPSHTETTCSTVATVGATPSTNEQLLMTNIPISKLLCPAPLDCLGQQCVPCARGLQRRVDGHCVCMEGTQPSRKLGRITCEACPQHHFKSSAGNFRCQRCSPGSMAAHGPASMCACAAGYQNNGQGDCQKCPLGTYRLYGGVGPCSPCPRSGLVQPQPQCETRRVNVTVQTQREAGEHLDGGRGGGAVRRRRRMRSGRRGGCGRGIRGGGRVGGEGLGVGEEEVEKKEEEGGVREERRKRRRRRRNNRNKKSENNDK</sequence>
<feature type="compositionally biased region" description="Basic and acidic residues" evidence="4">
    <location>
        <begin position="307"/>
        <end position="319"/>
    </location>
</feature>
<keyword evidence="3" id="KW-0677">Repeat</keyword>
<feature type="domain" description="Tyrosine-protein kinase ephrin type A/B receptor-like" evidence="5">
    <location>
        <begin position="203"/>
        <end position="239"/>
    </location>
</feature>
<proteinExistence type="predicted"/>
<feature type="compositionally biased region" description="Basic residues" evidence="4">
    <location>
        <begin position="271"/>
        <end position="281"/>
    </location>
</feature>
<evidence type="ECO:0000256" key="3">
    <source>
        <dbReference type="ARBA" id="ARBA00022737"/>
    </source>
</evidence>
<feature type="region of interest" description="Disordered" evidence="4">
    <location>
        <begin position="258"/>
        <end position="340"/>
    </location>
</feature>
<dbReference type="EMBL" id="BLXT01003772">
    <property type="protein sequence ID" value="GFO06301.1"/>
    <property type="molecule type" value="Genomic_DNA"/>
</dbReference>
<dbReference type="InterPro" id="IPR050541">
    <property type="entry name" value="LRR_TM_domain-containing"/>
</dbReference>
<dbReference type="Gene3D" id="3.80.10.10">
    <property type="entry name" value="Ribonuclease Inhibitor"/>
    <property type="match status" value="1"/>
</dbReference>
<feature type="compositionally biased region" description="Gly residues" evidence="4">
    <location>
        <begin position="282"/>
        <end position="302"/>
    </location>
</feature>
<evidence type="ECO:0000256" key="4">
    <source>
        <dbReference type="SAM" id="MobiDB-lite"/>
    </source>
</evidence>
<gene>
    <name evidence="6" type="ORF">PoB_003280600</name>
</gene>
<evidence type="ECO:0000256" key="1">
    <source>
        <dbReference type="ARBA" id="ARBA00022614"/>
    </source>
</evidence>
<feature type="domain" description="Tyrosine-protein kinase ephrin type A/B receptor-like" evidence="5">
    <location>
        <begin position="159"/>
        <end position="188"/>
    </location>
</feature>
<dbReference type="InterPro" id="IPR011641">
    <property type="entry name" value="Tyr-kin_ephrin_A/B_rcpt-like"/>
</dbReference>
<dbReference type="SUPFAM" id="SSF57184">
    <property type="entry name" value="Growth factor receptor domain"/>
    <property type="match status" value="1"/>
</dbReference>
<keyword evidence="6" id="KW-0808">Transferase</keyword>
<keyword evidence="7" id="KW-1185">Reference proteome</keyword>
<dbReference type="PANTHER" id="PTHR24369:SF210">
    <property type="entry name" value="CHAOPTIN-RELATED"/>
    <property type="match status" value="1"/>
</dbReference>
<dbReference type="Pfam" id="PF07699">
    <property type="entry name" value="Ephrin_rec_like"/>
    <property type="match status" value="2"/>
</dbReference>
<dbReference type="InterPro" id="IPR009030">
    <property type="entry name" value="Growth_fac_rcpt_cys_sf"/>
</dbReference>
<keyword evidence="6" id="KW-0418">Kinase</keyword>
<keyword evidence="1" id="KW-0433">Leucine-rich repeat</keyword>
<dbReference type="GO" id="GO:0004713">
    <property type="term" value="F:protein tyrosine kinase activity"/>
    <property type="evidence" value="ECO:0007669"/>
    <property type="project" value="UniProtKB-KW"/>
</dbReference>
<protein>
    <submittedName>
        <fullName evidence="6">Receptor protein-tyrosine kinase</fullName>
    </submittedName>
</protein>
<name>A0AAV4AI59_9GAST</name>
<dbReference type="Proteomes" id="UP000735302">
    <property type="component" value="Unassembled WGS sequence"/>
</dbReference>
<dbReference type="AlphaFoldDB" id="A0AAV4AI59"/>
<accession>A0AAV4AI59</accession>
<organism evidence="6 7">
    <name type="scientific">Plakobranchus ocellatus</name>
    <dbReference type="NCBI Taxonomy" id="259542"/>
    <lineage>
        <taxon>Eukaryota</taxon>
        <taxon>Metazoa</taxon>
        <taxon>Spiralia</taxon>
        <taxon>Lophotrochozoa</taxon>
        <taxon>Mollusca</taxon>
        <taxon>Gastropoda</taxon>
        <taxon>Heterobranchia</taxon>
        <taxon>Euthyneura</taxon>
        <taxon>Panpulmonata</taxon>
        <taxon>Sacoglossa</taxon>
        <taxon>Placobranchoidea</taxon>
        <taxon>Plakobranchidae</taxon>
        <taxon>Plakobranchus</taxon>
    </lineage>
</organism>
<keyword evidence="2" id="KW-0732">Signal</keyword>
<evidence type="ECO:0000256" key="2">
    <source>
        <dbReference type="ARBA" id="ARBA00022729"/>
    </source>
</evidence>
<comment type="caution">
    <text evidence="6">The sequence shown here is derived from an EMBL/GenBank/DDBJ whole genome shotgun (WGS) entry which is preliminary data.</text>
</comment>
<keyword evidence="6" id="KW-0675">Receptor</keyword>
<reference evidence="6 7" key="1">
    <citation type="journal article" date="2021" name="Elife">
        <title>Chloroplast acquisition without the gene transfer in kleptoplastic sea slugs, Plakobranchus ocellatus.</title>
        <authorList>
            <person name="Maeda T."/>
            <person name="Takahashi S."/>
            <person name="Yoshida T."/>
            <person name="Shimamura S."/>
            <person name="Takaki Y."/>
            <person name="Nagai Y."/>
            <person name="Toyoda A."/>
            <person name="Suzuki Y."/>
            <person name="Arimoto A."/>
            <person name="Ishii H."/>
            <person name="Satoh N."/>
            <person name="Nishiyama T."/>
            <person name="Hasebe M."/>
            <person name="Maruyama T."/>
            <person name="Minagawa J."/>
            <person name="Obokata J."/>
            <person name="Shigenobu S."/>
        </authorList>
    </citation>
    <scope>NUCLEOTIDE SEQUENCE [LARGE SCALE GENOMIC DNA]</scope>
</reference>
<evidence type="ECO:0000313" key="7">
    <source>
        <dbReference type="Proteomes" id="UP000735302"/>
    </source>
</evidence>
<keyword evidence="6" id="KW-0829">Tyrosine-protein kinase</keyword>
<evidence type="ECO:0000313" key="6">
    <source>
        <dbReference type="EMBL" id="GFO06301.1"/>
    </source>
</evidence>
<evidence type="ECO:0000259" key="5">
    <source>
        <dbReference type="Pfam" id="PF07699"/>
    </source>
</evidence>
<feature type="compositionally biased region" description="Basic residues" evidence="4">
    <location>
        <begin position="320"/>
        <end position="332"/>
    </location>
</feature>
<dbReference type="SUPFAM" id="SSF52058">
    <property type="entry name" value="L domain-like"/>
    <property type="match status" value="1"/>
</dbReference>
<dbReference type="Gene3D" id="2.10.50.10">
    <property type="entry name" value="Tumor Necrosis Factor Receptor, subunit A, domain 2"/>
    <property type="match status" value="2"/>
</dbReference>